<organism evidence="2 3">
    <name type="scientific">Myxococcus llanfairpwllgwyngyllgogerychwyrndrobwllllantysiliogogogochensis</name>
    <dbReference type="NCBI Taxonomy" id="2590453"/>
    <lineage>
        <taxon>Bacteria</taxon>
        <taxon>Pseudomonadati</taxon>
        <taxon>Myxococcota</taxon>
        <taxon>Myxococcia</taxon>
        <taxon>Myxococcales</taxon>
        <taxon>Cystobacterineae</taxon>
        <taxon>Myxococcaceae</taxon>
        <taxon>Myxococcus</taxon>
    </lineage>
</organism>
<keyword evidence="3" id="KW-1185">Reference proteome</keyword>
<dbReference type="Pfam" id="PF14252">
    <property type="entry name" value="DUF4347"/>
    <property type="match status" value="1"/>
</dbReference>
<dbReference type="EMBL" id="VIFM01000016">
    <property type="protein sequence ID" value="TQF16891.1"/>
    <property type="molecule type" value="Genomic_DNA"/>
</dbReference>
<name>A0A540X6I5_9BACT</name>
<dbReference type="InterPro" id="IPR025592">
    <property type="entry name" value="DUF4347"/>
</dbReference>
<accession>A0A540X6I5</accession>
<protein>
    <submittedName>
        <fullName evidence="2">DUF4347 domain-containing protein</fullName>
    </submittedName>
</protein>
<dbReference type="OrthoDB" id="5538454at2"/>
<dbReference type="Proteomes" id="UP000315369">
    <property type="component" value="Unassembled WGS sequence"/>
</dbReference>
<dbReference type="AlphaFoldDB" id="A0A540X6I5"/>
<sequence length="270" mass="29732">MHLTIIAYASRLDWDIERAVFRVDGRSDPLRRFARCQERSQLQWIVNEVVNESNQKVARLDIFGHGKSGTLTLGDQGQEVVTQHEASWDLFPDLKTDDLLTDNAEVRLLGCDTGTLAEGRAVLEGLEAKLSKGGKTRTVWGSLASIAHSDFGPEGFREEVASKFLRTASRMSASETGVRRLGVIAQNAAVNVQGVMQLLPPGYVLDGLEDMPAGIVDERFPVNDLIVTLCVDRRVVAIKSKSSNRIAVYRWTAGSQAPSREQIKAHLPAH</sequence>
<evidence type="ECO:0000259" key="1">
    <source>
        <dbReference type="Pfam" id="PF14252"/>
    </source>
</evidence>
<gene>
    <name evidence="2" type="ORF">FJV41_06315</name>
</gene>
<reference evidence="2 3" key="1">
    <citation type="submission" date="2019-06" db="EMBL/GenBank/DDBJ databases">
        <authorList>
            <person name="Livingstone P."/>
            <person name="Whitworth D."/>
        </authorList>
    </citation>
    <scope>NUCLEOTIDE SEQUENCE [LARGE SCALE GENOMIC DNA]</scope>
    <source>
        <strain evidence="2 3">AM401</strain>
    </source>
</reference>
<comment type="caution">
    <text evidence="2">The sequence shown here is derived from an EMBL/GenBank/DDBJ whole genome shotgun (WGS) entry which is preliminary data.</text>
</comment>
<evidence type="ECO:0000313" key="2">
    <source>
        <dbReference type="EMBL" id="TQF16891.1"/>
    </source>
</evidence>
<proteinExistence type="predicted"/>
<feature type="domain" description="DUF4347" evidence="1">
    <location>
        <begin position="52"/>
        <end position="128"/>
    </location>
</feature>
<evidence type="ECO:0000313" key="3">
    <source>
        <dbReference type="Proteomes" id="UP000315369"/>
    </source>
</evidence>